<organism evidence="3 4">
    <name type="scientific">Gilvimarinus xylanilyticus</name>
    <dbReference type="NCBI Taxonomy" id="2944139"/>
    <lineage>
        <taxon>Bacteria</taxon>
        <taxon>Pseudomonadati</taxon>
        <taxon>Pseudomonadota</taxon>
        <taxon>Gammaproteobacteria</taxon>
        <taxon>Cellvibrionales</taxon>
        <taxon>Cellvibrionaceae</taxon>
        <taxon>Gilvimarinus</taxon>
    </lineage>
</organism>
<protein>
    <submittedName>
        <fullName evidence="3">PepSY domain-containing protein</fullName>
    </submittedName>
</protein>
<evidence type="ECO:0000313" key="4">
    <source>
        <dbReference type="Proteomes" id="UP001139319"/>
    </source>
</evidence>
<feature type="transmembrane region" description="Helical" evidence="2">
    <location>
        <begin position="435"/>
        <end position="455"/>
    </location>
</feature>
<feature type="transmembrane region" description="Helical" evidence="2">
    <location>
        <begin position="499"/>
        <end position="519"/>
    </location>
</feature>
<keyword evidence="4" id="KW-1185">Reference proteome</keyword>
<reference evidence="3" key="1">
    <citation type="submission" date="2022-05" db="EMBL/GenBank/DDBJ databases">
        <authorList>
            <person name="Sun H.-N."/>
        </authorList>
    </citation>
    <scope>NUCLEOTIDE SEQUENCE</scope>
    <source>
        <strain evidence="3">HB14</strain>
    </source>
</reference>
<feature type="transmembrane region" description="Helical" evidence="2">
    <location>
        <begin position="467"/>
        <end position="487"/>
    </location>
</feature>
<gene>
    <name evidence="3" type="ORF">M6D89_04235</name>
</gene>
<evidence type="ECO:0000256" key="1">
    <source>
        <dbReference type="SAM" id="MobiDB-lite"/>
    </source>
</evidence>
<dbReference type="InterPro" id="IPR005625">
    <property type="entry name" value="PepSY-ass_TM"/>
</dbReference>
<evidence type="ECO:0000256" key="2">
    <source>
        <dbReference type="SAM" id="Phobius"/>
    </source>
</evidence>
<dbReference type="Proteomes" id="UP001139319">
    <property type="component" value="Unassembled WGS sequence"/>
</dbReference>
<dbReference type="RefSeq" id="WP_253966779.1">
    <property type="nucleotide sequence ID" value="NZ_JAMFTH010000001.1"/>
</dbReference>
<keyword evidence="2" id="KW-0812">Transmembrane</keyword>
<dbReference type="PANTHER" id="PTHR34219:SF3">
    <property type="entry name" value="BLL7967 PROTEIN"/>
    <property type="match status" value="1"/>
</dbReference>
<dbReference type="EMBL" id="JAMFTH010000001">
    <property type="protein sequence ID" value="MCP8898503.1"/>
    <property type="molecule type" value="Genomic_DNA"/>
</dbReference>
<reference evidence="3" key="2">
    <citation type="submission" date="2023-01" db="EMBL/GenBank/DDBJ databases">
        <title>Gilvimarinus xylanilyticus HB14 isolated from Caulerpa lentillifera aquaculture base in Hainan, China.</title>
        <authorList>
            <person name="Zhang Y.-J."/>
        </authorList>
    </citation>
    <scope>NUCLEOTIDE SEQUENCE</scope>
    <source>
        <strain evidence="3">HB14</strain>
    </source>
</reference>
<feature type="transmembrane region" description="Helical" evidence="2">
    <location>
        <begin position="159"/>
        <end position="181"/>
    </location>
</feature>
<keyword evidence="2" id="KW-1133">Transmembrane helix</keyword>
<accession>A0A9X2HU31</accession>
<feature type="transmembrane region" description="Helical" evidence="2">
    <location>
        <begin position="405"/>
        <end position="423"/>
    </location>
</feature>
<comment type="caution">
    <text evidence="3">The sequence shown here is derived from an EMBL/GenBank/DDBJ whole genome shotgun (WGS) entry which is preliminary data.</text>
</comment>
<name>A0A9X2HU31_9GAMM</name>
<dbReference type="PANTHER" id="PTHR34219">
    <property type="entry name" value="IRON-REGULATED INNER MEMBRANE PROTEIN-RELATED"/>
    <property type="match status" value="1"/>
</dbReference>
<evidence type="ECO:0000313" key="3">
    <source>
        <dbReference type="EMBL" id="MCP8898503.1"/>
    </source>
</evidence>
<feature type="transmembrane region" description="Helical" evidence="2">
    <location>
        <begin position="12"/>
        <end position="36"/>
    </location>
</feature>
<dbReference type="AlphaFoldDB" id="A0A9X2HU31"/>
<feature type="transmembrane region" description="Helical" evidence="2">
    <location>
        <begin position="363"/>
        <end position="384"/>
    </location>
</feature>
<feature type="transmembrane region" description="Helical" evidence="2">
    <location>
        <begin position="208"/>
        <end position="241"/>
    </location>
</feature>
<keyword evidence="2" id="KW-0472">Membrane</keyword>
<sequence length="550" mass="59952">MQRDTTKKFYIVHSWLGAVTGILLFIVAFTGALSVFGHPELKIWATPEIRGNVVHDYQSIDYLLQQHARRVDPDYLDHIGVTLPGASSAKQLSFSFAKETHLENGGHEHHLIVYNHHPQTLELQSTFTGTSEEWFAQRSGDMANFMTTFHADLHLGNPWGLVLTGLLGLTLFASVITGVLIHRKILKDLFSFRPFRSLRLLFTDTHKVLGVWGLLFHGVIGFTGAFLGLVLVLLVPVAAFVSFAGDQEKLVETFLPEPEPALTGEPATPQYASVMESFSRNHPNLTILDTDIHGWGDSGALFAINTSGGNTLSAFVTHEINAISGEPVAAYSTFGRHDSVSGTMLDAMYPLHFGDFGGLLVKVIWALLGIGTALVAVTGMMIWVERRAYGPEGSLSVAAYQRVSRFTVGSCMGLVIASLALFYGQLLLNVPGPQMNFWLGVIFFTTWSAILFYALIRRNSYRTIKALFALCGLQALGVPLVNAISTGDALPLALMNGKHVTAGVDLSLLLVAGICLWSARKLPSERPASGRFTRAAQPQSNALTMEQTPS</sequence>
<feature type="compositionally biased region" description="Polar residues" evidence="1">
    <location>
        <begin position="536"/>
        <end position="550"/>
    </location>
</feature>
<feature type="region of interest" description="Disordered" evidence="1">
    <location>
        <begin position="528"/>
        <end position="550"/>
    </location>
</feature>
<proteinExistence type="predicted"/>
<dbReference type="Pfam" id="PF03929">
    <property type="entry name" value="PepSY_TM"/>
    <property type="match status" value="1"/>
</dbReference>